<accession>A0A6J5KT98</accession>
<sequence>MYTQDNIYATLKAGIATVIFTKVDGSERIMRCTLKDEFLPEEYRGKGLVLTEVTNSLRVFDLEANAWRSFRVESVISVQASAGVQLNG</sequence>
<organism evidence="1">
    <name type="scientific">uncultured Caudovirales phage</name>
    <dbReference type="NCBI Taxonomy" id="2100421"/>
    <lineage>
        <taxon>Viruses</taxon>
        <taxon>Duplodnaviria</taxon>
        <taxon>Heunggongvirae</taxon>
        <taxon>Uroviricota</taxon>
        <taxon>Caudoviricetes</taxon>
        <taxon>Peduoviridae</taxon>
        <taxon>Maltschvirus</taxon>
        <taxon>Maltschvirus maltsch</taxon>
    </lineage>
</organism>
<protein>
    <submittedName>
        <fullName evidence="1">WYL domain containing protein</fullName>
    </submittedName>
</protein>
<evidence type="ECO:0000313" key="1">
    <source>
        <dbReference type="EMBL" id="CAB4124263.1"/>
    </source>
</evidence>
<name>A0A6J5KT98_9CAUD</name>
<gene>
    <name evidence="1" type="ORF">UFOVP49_101</name>
</gene>
<dbReference type="EMBL" id="LR796178">
    <property type="protein sequence ID" value="CAB4124263.1"/>
    <property type="molecule type" value="Genomic_DNA"/>
</dbReference>
<dbReference type="InterPro" id="IPR024401">
    <property type="entry name" value="WYL_prot"/>
</dbReference>
<reference evidence="1" key="1">
    <citation type="submission" date="2020-04" db="EMBL/GenBank/DDBJ databases">
        <authorList>
            <person name="Chiriac C."/>
            <person name="Salcher M."/>
            <person name="Ghai R."/>
            <person name="Kavagutti S V."/>
        </authorList>
    </citation>
    <scope>NUCLEOTIDE SEQUENCE</scope>
</reference>
<dbReference type="Pfam" id="PF10902">
    <property type="entry name" value="WYL_2"/>
    <property type="match status" value="1"/>
</dbReference>
<proteinExistence type="predicted"/>